<dbReference type="InterPro" id="IPR057678">
    <property type="entry name" value="DUF7918"/>
</dbReference>
<feature type="compositionally biased region" description="Polar residues" evidence="1">
    <location>
        <begin position="542"/>
        <end position="561"/>
    </location>
</feature>
<feature type="compositionally biased region" description="Polar residues" evidence="1">
    <location>
        <begin position="117"/>
        <end position="129"/>
    </location>
</feature>
<feature type="compositionally biased region" description="Basic and acidic residues" evidence="1">
    <location>
        <begin position="595"/>
        <end position="609"/>
    </location>
</feature>
<sequence length="685" mass="76578">MPSIRDVSVHVLDSNGIKHEEWGVQRFRTSKDQAKVSAYIKSESGMAFSILVGVQLPYTDHDPDELVPSSLEHSNHISKRQGMRVNDSRRRRTDSWEGPASSRYHDHNDSHDGFAVNTISRSYPSQKHQSSPIRPRSLPSSPPPFDLLATLHLDGRETPERRTIIYLDPAHESFSPGPEGQGAGGVLKSRWVTGKDGNIYEQAWVFKDVGIEAILDKMVLMANDNSPKKDEDELVNAFNRDGMRLDEDLKREEDKIIGQIEVTIRRITIGKKKMDRNYRPKHQQGEDEDVDIERIDSEVSHTTAFSQIGALNSTRIPVISYMPYKNNEVPFAVFKFFYRSQATLEKFKFPGFRMRETRVVRKRNHMDSVLNNMTPLGIASGRVSTSKFKRHEYKASFEEQMKKGRSKKELVPEFNFDGQNRRLTYAKAEQSSQSDTYLPSHDNHRRPGVKDIKIGFCDEKENISISPGHNSVMAADGSATSSIISAERDRNMVVNDGPTLDPKDPSADGLSSRDPNQRASPGTKGLSPTDSLVKTEAHKVQKSATLSSFSAGNSTSRGDTSSDADDEKEPTSDLETSCASESDMEFDNDEGPSLNKDDGGLGEQLHETLKLSNPNGKRIRDADGELDEGDTMETRHYNTEEGQSQAEDARDEKGEDGATRSIGNKAVGERKMSQGKRIKVAPDLF</sequence>
<reference evidence="3" key="1">
    <citation type="submission" date="2021-03" db="EMBL/GenBank/DDBJ databases">
        <authorList>
            <person name="Tagirdzhanova G."/>
        </authorList>
    </citation>
    <scope>NUCLEOTIDE SEQUENCE</scope>
</reference>
<feature type="region of interest" description="Disordered" evidence="1">
    <location>
        <begin position="485"/>
        <end position="685"/>
    </location>
</feature>
<dbReference type="PANTHER" id="PTHR36223:SF5">
    <property type="entry name" value="BETA-LACTAMASE-TYPE TRANSPEPTIDASE FOLD DOMAIN CONTAINING PROTEIN"/>
    <property type="match status" value="1"/>
</dbReference>
<dbReference type="Proteomes" id="UP000664521">
    <property type="component" value="Unassembled WGS sequence"/>
</dbReference>
<feature type="compositionally biased region" description="Basic and acidic residues" evidence="1">
    <location>
        <begin position="647"/>
        <end position="658"/>
    </location>
</feature>
<protein>
    <recommendedName>
        <fullName evidence="2">DUF7918 domain-containing protein</fullName>
    </recommendedName>
</protein>
<dbReference type="Pfam" id="PF25534">
    <property type="entry name" value="DUF7918"/>
    <property type="match status" value="1"/>
</dbReference>
<dbReference type="OrthoDB" id="5409365at2759"/>
<evidence type="ECO:0000259" key="2">
    <source>
        <dbReference type="Pfam" id="PF25534"/>
    </source>
</evidence>
<organism evidence="3 4">
    <name type="scientific">Heterodermia speciosa</name>
    <dbReference type="NCBI Taxonomy" id="116794"/>
    <lineage>
        <taxon>Eukaryota</taxon>
        <taxon>Fungi</taxon>
        <taxon>Dikarya</taxon>
        <taxon>Ascomycota</taxon>
        <taxon>Pezizomycotina</taxon>
        <taxon>Lecanoromycetes</taxon>
        <taxon>OSLEUM clade</taxon>
        <taxon>Lecanoromycetidae</taxon>
        <taxon>Caliciales</taxon>
        <taxon>Physciaceae</taxon>
        <taxon>Heterodermia</taxon>
    </lineage>
</organism>
<dbReference type="PANTHER" id="PTHR36223">
    <property type="entry name" value="BETA-LACTAMASE-TYPE TRANSPEPTIDASE FOLD DOMAIN CONTAINING PROTEIN"/>
    <property type="match status" value="1"/>
</dbReference>
<gene>
    <name evidence="3" type="ORF">HETSPECPRED_004048</name>
</gene>
<feature type="compositionally biased region" description="Polar residues" evidence="1">
    <location>
        <begin position="513"/>
        <end position="532"/>
    </location>
</feature>
<feature type="compositionally biased region" description="Low complexity" evidence="1">
    <location>
        <begin position="130"/>
        <end position="139"/>
    </location>
</feature>
<feature type="domain" description="DUF7918" evidence="2">
    <location>
        <begin position="247"/>
        <end position="346"/>
    </location>
</feature>
<proteinExistence type="predicted"/>
<dbReference type="AlphaFoldDB" id="A0A8H3FBI9"/>
<accession>A0A8H3FBI9</accession>
<keyword evidence="4" id="KW-1185">Reference proteome</keyword>
<evidence type="ECO:0000313" key="3">
    <source>
        <dbReference type="EMBL" id="CAF9919607.1"/>
    </source>
</evidence>
<name>A0A8H3FBI9_9LECA</name>
<feature type="region of interest" description="Disordered" evidence="1">
    <location>
        <begin position="69"/>
        <end position="144"/>
    </location>
</feature>
<feature type="compositionally biased region" description="Basic and acidic residues" evidence="1">
    <location>
        <begin position="103"/>
        <end position="112"/>
    </location>
</feature>
<evidence type="ECO:0000256" key="1">
    <source>
        <dbReference type="SAM" id="MobiDB-lite"/>
    </source>
</evidence>
<dbReference type="EMBL" id="CAJPDS010000024">
    <property type="protein sequence ID" value="CAF9919607.1"/>
    <property type="molecule type" value="Genomic_DNA"/>
</dbReference>
<evidence type="ECO:0000313" key="4">
    <source>
        <dbReference type="Proteomes" id="UP000664521"/>
    </source>
</evidence>
<comment type="caution">
    <text evidence="3">The sequence shown here is derived from an EMBL/GenBank/DDBJ whole genome shotgun (WGS) entry which is preliminary data.</text>
</comment>
<feature type="region of interest" description="Disordered" evidence="1">
    <location>
        <begin position="427"/>
        <end position="453"/>
    </location>
</feature>